<comment type="caution">
    <text evidence="1">The sequence shown here is derived from an EMBL/GenBank/DDBJ whole genome shotgun (WGS) entry which is preliminary data.</text>
</comment>
<proteinExistence type="predicted"/>
<protein>
    <submittedName>
        <fullName evidence="1">Xylan -beta-xylosidase</fullName>
    </submittedName>
</protein>
<evidence type="ECO:0000313" key="2">
    <source>
        <dbReference type="Proteomes" id="UP000805649"/>
    </source>
</evidence>
<dbReference type="EMBL" id="VUJX02000008">
    <property type="protein sequence ID" value="KAL0932628.1"/>
    <property type="molecule type" value="Genomic_DNA"/>
</dbReference>
<keyword evidence="2" id="KW-1185">Reference proteome</keyword>
<organism evidence="1 2">
    <name type="scientific">Colletotrichum truncatum</name>
    <name type="common">Anthracnose fungus</name>
    <name type="synonym">Colletotrichum capsici</name>
    <dbReference type="NCBI Taxonomy" id="5467"/>
    <lineage>
        <taxon>Eukaryota</taxon>
        <taxon>Fungi</taxon>
        <taxon>Dikarya</taxon>
        <taxon>Ascomycota</taxon>
        <taxon>Pezizomycotina</taxon>
        <taxon>Sordariomycetes</taxon>
        <taxon>Hypocreomycetidae</taxon>
        <taxon>Glomerellales</taxon>
        <taxon>Glomerellaceae</taxon>
        <taxon>Colletotrichum</taxon>
        <taxon>Colletotrichum truncatum species complex</taxon>
    </lineage>
</organism>
<dbReference type="Proteomes" id="UP000805649">
    <property type="component" value="Unassembled WGS sequence"/>
</dbReference>
<sequence>MLSAVTEAEGFTNPIIPGFNPDPSICRVKDDYFLVTSTFEYFPGIPIYHSRDLVNWKVIGHVLTRRSQLDMRTVEPSGGIWAPTLRHWQGRFYVSVGCNLRLRPKDWDITIPRGFYVTTDNIWENGSWTDPIYFDVPGIDQDLFFDDDGKVYFSAVNQISDPSINRHGLGLASFTVEVDIETGDCIGPVRWNRISDFGIGIAEGPHIFKKDGFYYLSTAEGGTDEGHQQWIHRSTQGPFGPWEKGPEGTINPLIFNDMHGEVRNTGHMDMVESPDGSWWAVFLGVRPQGHEKEKSTLGRETFLAPMVWEDGWPIINNRKKITIEMKAKVPGHQQIETKWFDNFDSLDLDLGWYHLRTPLKKTHSFDPPNRGLILHGNAYRIDEFEHPSMLLRKQLHHSMDWQVELEFSPEVPGDEAGTAIWWSQWAYASIALRGGAKGIVEIVYKAVDEQGEFKEIASPLNSHSSVVLVIRAMPLHYELCYAARESGVDGVLGPIVTLGSVSSKALTHRIPGRESQNTGSHFAIYAQGILKRPLLTPAIFKSARWEVVS</sequence>
<gene>
    <name evidence="1" type="ORF">CTRU02_211591</name>
</gene>
<accession>A0ACC3YL37</accession>
<evidence type="ECO:0000313" key="1">
    <source>
        <dbReference type="EMBL" id="KAL0932628.1"/>
    </source>
</evidence>
<name>A0ACC3YL37_COLTU</name>
<reference evidence="1 2" key="1">
    <citation type="journal article" date="2020" name="Phytopathology">
        <title>Genome Sequence Resources of Colletotrichum truncatum, C. plurivorum, C. musicola, and C. sojae: Four Species Pathogenic to Soybean (Glycine max).</title>
        <authorList>
            <person name="Rogerio F."/>
            <person name="Boufleur T.R."/>
            <person name="Ciampi-Guillardi M."/>
            <person name="Sukno S.A."/>
            <person name="Thon M.R."/>
            <person name="Massola Junior N.S."/>
            <person name="Baroncelli R."/>
        </authorList>
    </citation>
    <scope>NUCLEOTIDE SEQUENCE [LARGE SCALE GENOMIC DNA]</scope>
    <source>
        <strain evidence="1 2">CMES1059</strain>
    </source>
</reference>